<accession>A0ABW3BMC0</accession>
<dbReference type="InterPro" id="IPR036291">
    <property type="entry name" value="NAD(P)-bd_dom_sf"/>
</dbReference>
<evidence type="ECO:0000313" key="2">
    <source>
        <dbReference type="EMBL" id="MFD0804226.1"/>
    </source>
</evidence>
<comment type="caution">
    <text evidence="2">The sequence shown here is derived from an EMBL/GenBank/DDBJ whole genome shotgun (WGS) entry which is preliminary data.</text>
</comment>
<evidence type="ECO:0000313" key="3">
    <source>
        <dbReference type="Proteomes" id="UP001596956"/>
    </source>
</evidence>
<proteinExistence type="predicted"/>
<dbReference type="Gene3D" id="3.40.50.11460">
    <property type="match status" value="1"/>
</dbReference>
<organism evidence="2 3">
    <name type="scientific">Streptomonospora algeriensis</name>
    <dbReference type="NCBI Taxonomy" id="995084"/>
    <lineage>
        <taxon>Bacteria</taxon>
        <taxon>Bacillati</taxon>
        <taxon>Actinomycetota</taxon>
        <taxon>Actinomycetes</taxon>
        <taxon>Streptosporangiales</taxon>
        <taxon>Nocardiopsidaceae</taxon>
        <taxon>Streptomonospora</taxon>
    </lineage>
</organism>
<sequence>LRVPHTVAGLGIAAGGATALRVRTTPRDGASAAVEMYDPAGAPVAVIERVSLRPLPEIPAPDSAKLHALEWVPAASPAPQAGDTEPSWAFLGAAPDPADTSAVGTAYADLAALRRAVDAGTPEPGTVVADCPGADVPEGHRGAREIAHRILALAQEWVRDERFADSRLVLRTSGAVAAAAGDRLEGLEQTPAWGLLRAAQSEHPGRFVLIDDDAAGPSGAALRRAVAT</sequence>
<feature type="non-terminal residue" evidence="2">
    <location>
        <position position="228"/>
    </location>
</feature>
<dbReference type="Pfam" id="PF22953">
    <property type="entry name" value="SpnB_Rossmann"/>
    <property type="match status" value="1"/>
</dbReference>
<feature type="non-terminal residue" evidence="2">
    <location>
        <position position="1"/>
    </location>
</feature>
<evidence type="ECO:0000259" key="1">
    <source>
        <dbReference type="Pfam" id="PF22953"/>
    </source>
</evidence>
<dbReference type="InterPro" id="IPR055123">
    <property type="entry name" value="SpnB-like_Rossmann"/>
</dbReference>
<feature type="domain" description="Polyketide synthase extender module SpnB-like Rossmann fold" evidence="1">
    <location>
        <begin position="116"/>
        <end position="227"/>
    </location>
</feature>
<keyword evidence="3" id="KW-1185">Reference proteome</keyword>
<reference evidence="3" key="1">
    <citation type="journal article" date="2019" name="Int. J. Syst. Evol. Microbiol.">
        <title>The Global Catalogue of Microorganisms (GCM) 10K type strain sequencing project: providing services to taxonomists for standard genome sequencing and annotation.</title>
        <authorList>
            <consortium name="The Broad Institute Genomics Platform"/>
            <consortium name="The Broad Institute Genome Sequencing Center for Infectious Disease"/>
            <person name="Wu L."/>
            <person name="Ma J."/>
        </authorList>
    </citation>
    <scope>NUCLEOTIDE SEQUENCE [LARGE SCALE GENOMIC DNA]</scope>
    <source>
        <strain evidence="3">CCUG 63369</strain>
    </source>
</reference>
<dbReference type="InterPro" id="IPR042104">
    <property type="entry name" value="PKS_dehydratase_sf"/>
</dbReference>
<dbReference type="EMBL" id="JBHTHR010001468">
    <property type="protein sequence ID" value="MFD0804226.1"/>
    <property type="molecule type" value="Genomic_DNA"/>
</dbReference>
<dbReference type="Proteomes" id="UP001596956">
    <property type="component" value="Unassembled WGS sequence"/>
</dbReference>
<dbReference type="Gene3D" id="3.10.129.110">
    <property type="entry name" value="Polyketide synthase dehydratase"/>
    <property type="match status" value="1"/>
</dbReference>
<name>A0ABW3BMC0_9ACTN</name>
<gene>
    <name evidence="2" type="ORF">ACFQZU_23320</name>
</gene>
<protein>
    <recommendedName>
        <fullName evidence="1">Polyketide synthase extender module SpnB-like Rossmann fold domain-containing protein</fullName>
    </recommendedName>
</protein>
<dbReference type="SUPFAM" id="SSF51735">
    <property type="entry name" value="NAD(P)-binding Rossmann-fold domains"/>
    <property type="match status" value="1"/>
</dbReference>